<dbReference type="InterPro" id="IPR002811">
    <property type="entry name" value="Asp_DH"/>
</dbReference>
<gene>
    <name evidence="8" type="primary">nadX_7</name>
    <name evidence="8" type="ORF">SDC9_101391</name>
</gene>
<comment type="caution">
    <text evidence="8">The sequence shown here is derived from an EMBL/GenBank/DDBJ whole genome shotgun (WGS) entry which is preliminary data.</text>
</comment>
<dbReference type="GO" id="GO:0050661">
    <property type="term" value="F:NADP binding"/>
    <property type="evidence" value="ECO:0007669"/>
    <property type="project" value="InterPro"/>
</dbReference>
<keyword evidence="2" id="KW-0662">Pyridine nucleotide biosynthesis</keyword>
<evidence type="ECO:0000259" key="7">
    <source>
        <dbReference type="Pfam" id="PF03447"/>
    </source>
</evidence>
<dbReference type="InterPro" id="IPR020626">
    <property type="entry name" value="Asp_DH_prok"/>
</dbReference>
<dbReference type="Gene3D" id="3.40.50.720">
    <property type="entry name" value="NAD(P)-binding Rossmann-like Domain"/>
    <property type="match status" value="1"/>
</dbReference>
<evidence type="ECO:0000256" key="4">
    <source>
        <dbReference type="ARBA" id="ARBA00023002"/>
    </source>
</evidence>
<dbReference type="SUPFAM" id="SSF51735">
    <property type="entry name" value="NAD(P)-binding Rossmann-fold domains"/>
    <property type="match status" value="1"/>
</dbReference>
<organism evidence="8">
    <name type="scientific">bioreactor metagenome</name>
    <dbReference type="NCBI Taxonomy" id="1076179"/>
    <lineage>
        <taxon>unclassified sequences</taxon>
        <taxon>metagenomes</taxon>
        <taxon>ecological metagenomes</taxon>
    </lineage>
</organism>
<evidence type="ECO:0000256" key="3">
    <source>
        <dbReference type="ARBA" id="ARBA00022857"/>
    </source>
</evidence>
<comment type="similarity">
    <text evidence="1">Belongs to the L-aspartate dehydrogenase family.</text>
</comment>
<evidence type="ECO:0000259" key="6">
    <source>
        <dbReference type="Pfam" id="PF01958"/>
    </source>
</evidence>
<dbReference type="EC" id="1.4.1.21" evidence="8"/>
<dbReference type="PIRSF" id="PIRSF005227">
    <property type="entry name" value="Asp_dh_NAD_syn"/>
    <property type="match status" value="1"/>
</dbReference>
<dbReference type="InterPro" id="IPR011182">
    <property type="entry name" value="L-Asp_DH"/>
</dbReference>
<keyword evidence="3" id="KW-0521">NADP</keyword>
<dbReference type="PANTHER" id="PTHR31873">
    <property type="entry name" value="L-ASPARTATE DEHYDROGENASE-RELATED"/>
    <property type="match status" value="1"/>
</dbReference>
<keyword evidence="4 8" id="KW-0560">Oxidoreductase</keyword>
<protein>
    <submittedName>
        <fullName evidence="8">L-aspartate dehydrogenase</fullName>
        <ecNumber evidence="8">1.4.1.21</ecNumber>
    </submittedName>
</protein>
<dbReference type="InterPro" id="IPR005106">
    <property type="entry name" value="Asp/hSer_DH_NAD-bd"/>
</dbReference>
<evidence type="ECO:0000256" key="5">
    <source>
        <dbReference type="ARBA" id="ARBA00023027"/>
    </source>
</evidence>
<evidence type="ECO:0000256" key="2">
    <source>
        <dbReference type="ARBA" id="ARBA00022642"/>
    </source>
</evidence>
<dbReference type="EMBL" id="VSSQ01014884">
    <property type="protein sequence ID" value="MPM54612.1"/>
    <property type="molecule type" value="Genomic_DNA"/>
</dbReference>
<dbReference type="GO" id="GO:0009435">
    <property type="term" value="P:NAD+ biosynthetic process"/>
    <property type="evidence" value="ECO:0007669"/>
    <property type="project" value="InterPro"/>
</dbReference>
<accession>A0A645AMY7</accession>
<dbReference type="NCBIfam" id="NF009828">
    <property type="entry name" value="PRK13303.1-3"/>
    <property type="match status" value="1"/>
</dbReference>
<evidence type="ECO:0000313" key="8">
    <source>
        <dbReference type="EMBL" id="MPM54612.1"/>
    </source>
</evidence>
<dbReference type="HAMAP" id="MF_01265">
    <property type="entry name" value="NadX"/>
    <property type="match status" value="1"/>
</dbReference>
<name>A0A645AMY7_9ZZZZ</name>
<dbReference type="AlphaFoldDB" id="A0A645AMY7"/>
<feature type="domain" description="Aspartate/homoserine dehydrogenase NAD-binding" evidence="7">
    <location>
        <begin position="11"/>
        <end position="124"/>
    </location>
</feature>
<dbReference type="PANTHER" id="PTHR31873:SF6">
    <property type="entry name" value="ASPARTATE DEHYDROGENASE DOMAIN-CONTAINING PROTEIN"/>
    <property type="match status" value="1"/>
</dbReference>
<dbReference type="SUPFAM" id="SSF55347">
    <property type="entry name" value="Glyceraldehyde-3-phosphate dehydrogenase-like, C-terminal domain"/>
    <property type="match status" value="1"/>
</dbReference>
<sequence>MTKKRRVGLIGAGTIGGFVLDNVMAGKVGNAEIVVVCGRSEHSKGRDKVAEYGLPWVTDTEELFNYDLDAVVEVASQEALEAVGEKILRAGIDLVPLSLGAFVDGDLLERLIAAATEGGSILHVASGGIGSLDALQAAVIFGVDKVTMTTRKPPEAWKNIPYVDAMNLDLDNMKEPYLLYEGPARDCVKIFPQNINIAAALSMAGIGFEKTIIRIFADPNVEYNTHEIYVEGKAGKYRITFENVPVASNPKTTYQACLSILAALQKLRNPFHMGT</sequence>
<dbReference type="Pfam" id="PF03447">
    <property type="entry name" value="NAD_binding_3"/>
    <property type="match status" value="1"/>
</dbReference>
<dbReference type="GO" id="GO:0033735">
    <property type="term" value="F:aspartate dehydrogenase [NAD(P)+] activity"/>
    <property type="evidence" value="ECO:0007669"/>
    <property type="project" value="UniProtKB-EC"/>
</dbReference>
<dbReference type="InterPro" id="IPR036291">
    <property type="entry name" value="NAD(P)-bd_dom_sf"/>
</dbReference>
<proteinExistence type="inferred from homology"/>
<evidence type="ECO:0000256" key="1">
    <source>
        <dbReference type="ARBA" id="ARBA00008331"/>
    </source>
</evidence>
<dbReference type="Pfam" id="PF01958">
    <property type="entry name" value="Asp_DH_C"/>
    <property type="match status" value="1"/>
</dbReference>
<dbReference type="Gene3D" id="3.30.360.10">
    <property type="entry name" value="Dihydrodipicolinate Reductase, domain 2"/>
    <property type="match status" value="1"/>
</dbReference>
<reference evidence="8" key="1">
    <citation type="submission" date="2019-08" db="EMBL/GenBank/DDBJ databases">
        <authorList>
            <person name="Kucharzyk K."/>
            <person name="Murdoch R.W."/>
            <person name="Higgins S."/>
            <person name="Loffler F."/>
        </authorList>
    </citation>
    <scope>NUCLEOTIDE SEQUENCE</scope>
</reference>
<keyword evidence="5" id="KW-0520">NAD</keyword>
<feature type="domain" description="Aspartate dehydrogenase" evidence="6">
    <location>
        <begin position="173"/>
        <end position="260"/>
    </location>
</feature>